<feature type="compositionally biased region" description="Basic and acidic residues" evidence="1">
    <location>
        <begin position="48"/>
        <end position="58"/>
    </location>
</feature>
<dbReference type="EMBL" id="CADCVJ010000250">
    <property type="protein sequence ID" value="CAA9498501.1"/>
    <property type="molecule type" value="Genomic_DNA"/>
</dbReference>
<feature type="compositionally biased region" description="Basic residues" evidence="1">
    <location>
        <begin position="140"/>
        <end position="188"/>
    </location>
</feature>
<feature type="compositionally biased region" description="Basic and acidic residues" evidence="1">
    <location>
        <begin position="121"/>
        <end position="139"/>
    </location>
</feature>
<organism evidence="2">
    <name type="scientific">uncultured Solirubrobacteraceae bacterium</name>
    <dbReference type="NCBI Taxonomy" id="1162706"/>
    <lineage>
        <taxon>Bacteria</taxon>
        <taxon>Bacillati</taxon>
        <taxon>Actinomycetota</taxon>
        <taxon>Thermoleophilia</taxon>
        <taxon>Solirubrobacterales</taxon>
        <taxon>Solirubrobacteraceae</taxon>
        <taxon>environmental samples</taxon>
    </lineage>
</organism>
<feature type="compositionally biased region" description="Basic residues" evidence="1">
    <location>
        <begin position="1"/>
        <end position="12"/>
    </location>
</feature>
<feature type="compositionally biased region" description="Basic residues" evidence="1">
    <location>
        <begin position="59"/>
        <end position="79"/>
    </location>
</feature>
<feature type="compositionally biased region" description="Basic and acidic residues" evidence="1">
    <location>
        <begin position="249"/>
        <end position="260"/>
    </location>
</feature>
<feature type="region of interest" description="Disordered" evidence="1">
    <location>
        <begin position="97"/>
        <end position="281"/>
    </location>
</feature>
<feature type="compositionally biased region" description="Basic residues" evidence="1">
    <location>
        <begin position="25"/>
        <end position="35"/>
    </location>
</feature>
<feature type="compositionally biased region" description="Low complexity" evidence="1">
    <location>
        <begin position="205"/>
        <end position="227"/>
    </location>
</feature>
<dbReference type="AlphaFoldDB" id="A0A6J4SNM1"/>
<feature type="compositionally biased region" description="Basic and acidic residues" evidence="1">
    <location>
        <begin position="346"/>
        <end position="358"/>
    </location>
</feature>
<accession>A0A6J4SNM1</accession>
<feature type="compositionally biased region" description="Basic residues" evidence="1">
    <location>
        <begin position="261"/>
        <end position="281"/>
    </location>
</feature>
<gene>
    <name evidence="2" type="ORF">AVDCRST_MAG38-3075</name>
</gene>
<sequence>ERRSRRAPRRRARDGPPPAALRPAAGRRGHPRRRGAAVLLRQRQPVRRGLDHGADLRLHGARPQRGGRLRRPARPRLRGLLRDRRLQHGLVRLELLHRRQHPHRGGRAAQQPARHPPQLPADRDRRGAAGRGGGRDPRRSHAAPARRLHRHRDPRLRRDHRAHRGQQRRGHLRDRRVQPHQRPSRHHAGRQDRPAAARALHHARPAPVVLHGAGAGPAGPLHQPAAARLASRTGVDRGARGRGRRGQHGHPDRAREALRVRDRRRPRRRRGGVHRHLLQHRQRRPVRVLVLDLRAGHDHPRRPRLDLGSGGRGHRAVVHQHPTDTRRAQRGAQQARPELRRHRARLRDLRLPAGDHDGPAPGGDHPRAPAPGGADRGPDQRGVRARRALM</sequence>
<reference evidence="2" key="1">
    <citation type="submission" date="2020-02" db="EMBL/GenBank/DDBJ databases">
        <authorList>
            <person name="Meier V. D."/>
        </authorList>
    </citation>
    <scope>NUCLEOTIDE SEQUENCE</scope>
    <source>
        <strain evidence="2">AVDCRST_MAG38</strain>
    </source>
</reference>
<proteinExistence type="predicted"/>
<evidence type="ECO:0000256" key="1">
    <source>
        <dbReference type="SAM" id="MobiDB-lite"/>
    </source>
</evidence>
<evidence type="ECO:0000313" key="2">
    <source>
        <dbReference type="EMBL" id="CAA9498501.1"/>
    </source>
</evidence>
<feature type="non-terminal residue" evidence="2">
    <location>
        <position position="1"/>
    </location>
</feature>
<feature type="non-terminal residue" evidence="2">
    <location>
        <position position="390"/>
    </location>
</feature>
<feature type="region of interest" description="Disordered" evidence="1">
    <location>
        <begin position="1"/>
        <end position="81"/>
    </location>
</feature>
<feature type="region of interest" description="Disordered" evidence="1">
    <location>
        <begin position="298"/>
        <end position="390"/>
    </location>
</feature>
<protein>
    <submittedName>
        <fullName evidence="2">Branched-chain amino acid transport system permease protein LivM</fullName>
    </submittedName>
</protein>
<name>A0A6J4SNM1_9ACTN</name>